<protein>
    <recommendedName>
        <fullName evidence="3">Thiamine-phosphate pyrophosphorylase</fullName>
    </recommendedName>
</protein>
<dbReference type="AlphaFoldDB" id="A0A3M0GAZ8"/>
<comment type="caution">
    <text evidence="1">The sequence shown here is derived from an EMBL/GenBank/DDBJ whole genome shotgun (WGS) entry which is preliminary data.</text>
</comment>
<dbReference type="EMBL" id="REFW01000002">
    <property type="protein sequence ID" value="RMB59662.1"/>
    <property type="molecule type" value="Genomic_DNA"/>
</dbReference>
<keyword evidence="2" id="KW-1185">Reference proteome</keyword>
<reference evidence="1 2" key="1">
    <citation type="submission" date="2018-10" db="EMBL/GenBank/DDBJ databases">
        <title>Tessaracoccus antarcticuss sp. nov., isolated from sediment.</title>
        <authorList>
            <person name="Zhou L.Y."/>
            <person name="Du Z.J."/>
        </authorList>
    </citation>
    <scope>NUCLEOTIDE SEQUENCE [LARGE SCALE GENOMIC DNA]</scope>
    <source>
        <strain evidence="1 2">JDX10</strain>
    </source>
</reference>
<evidence type="ECO:0000313" key="2">
    <source>
        <dbReference type="Proteomes" id="UP000275256"/>
    </source>
</evidence>
<organism evidence="1 2">
    <name type="scientific">Tessaracoccus antarcticus</name>
    <dbReference type="NCBI Taxonomy" id="2479848"/>
    <lineage>
        <taxon>Bacteria</taxon>
        <taxon>Bacillati</taxon>
        <taxon>Actinomycetota</taxon>
        <taxon>Actinomycetes</taxon>
        <taxon>Propionibacteriales</taxon>
        <taxon>Propionibacteriaceae</taxon>
        <taxon>Tessaracoccus</taxon>
    </lineage>
</organism>
<proteinExistence type="predicted"/>
<accession>A0A3M0GAZ8</accession>
<evidence type="ECO:0008006" key="3">
    <source>
        <dbReference type="Google" id="ProtNLM"/>
    </source>
</evidence>
<dbReference type="OrthoDB" id="3727214at2"/>
<evidence type="ECO:0000313" key="1">
    <source>
        <dbReference type="EMBL" id="RMB59662.1"/>
    </source>
</evidence>
<dbReference type="Proteomes" id="UP000275256">
    <property type="component" value="Unassembled WGS sequence"/>
</dbReference>
<dbReference type="RefSeq" id="WP_121901141.1">
    <property type="nucleotide sequence ID" value="NZ_REFW01000002.1"/>
</dbReference>
<name>A0A3M0GAZ8_9ACTN</name>
<sequence length="221" mass="23553">MTALVSLATRLSLAKVALHVHADRADVEALAPVLAAGVDLLLLGGSGDVKDDVETLRTFRRRFAHTRLLLGTDDEDVAEPAAADVVHFRRRHWVRAHTKGHEWGLRGVDVLHESALESPGEDFDYLFVGSAIGLPGDLLAAAVALQPPLTAGAVPWFAVATPFTGEVAGCLAAGARRIALTDEIVQRDDAADVVGSIAEAVSRAWADDERTPDYRRGALRA</sequence>
<gene>
    <name evidence="1" type="ORF">EAX62_07810</name>
</gene>